<feature type="compositionally biased region" description="Polar residues" evidence="1">
    <location>
        <begin position="129"/>
        <end position="139"/>
    </location>
</feature>
<feature type="region of interest" description="Disordered" evidence="1">
    <location>
        <begin position="116"/>
        <end position="166"/>
    </location>
</feature>
<evidence type="ECO:0000313" key="3">
    <source>
        <dbReference type="Proteomes" id="UP000254000"/>
    </source>
</evidence>
<gene>
    <name evidence="2" type="ORF">C1877_07755</name>
</gene>
<protein>
    <recommendedName>
        <fullName evidence="4">Helix-turn-helix domain-containing protein</fullName>
    </recommendedName>
</protein>
<dbReference type="AlphaFoldDB" id="A0A369M0D6"/>
<comment type="caution">
    <text evidence="2">The sequence shown here is derived from an EMBL/GenBank/DDBJ whole genome shotgun (WGS) entry which is preliminary data.</text>
</comment>
<keyword evidence="3" id="KW-1185">Reference proteome</keyword>
<evidence type="ECO:0008006" key="4">
    <source>
        <dbReference type="Google" id="ProtNLM"/>
    </source>
</evidence>
<accession>A0A369M0D6</accession>
<sequence length="166" mass="17773">MGAARGIEGSFVVVHEFMTKGLGLKGNDLIVYARIFGFANAGKPYFESKAGSAGFCGISKRAAFSVVSRLKARGLIEEVEPCDEAKRIGSRCYVPAREPLSALGIIFATDEEPAYAQDAADEEPALLPSATSEGSSSQRASRDEEPSSGFLQKLHPIAKTDNSYYE</sequence>
<evidence type="ECO:0000313" key="2">
    <source>
        <dbReference type="EMBL" id="RDB65231.1"/>
    </source>
</evidence>
<organism evidence="2 3">
    <name type="scientific">Gordonibacter pamelaeae</name>
    <dbReference type="NCBI Taxonomy" id="471189"/>
    <lineage>
        <taxon>Bacteria</taxon>
        <taxon>Bacillati</taxon>
        <taxon>Actinomycetota</taxon>
        <taxon>Coriobacteriia</taxon>
        <taxon>Eggerthellales</taxon>
        <taxon>Eggerthellaceae</taxon>
        <taxon>Gordonibacter</taxon>
    </lineage>
</organism>
<dbReference type="OrthoDB" id="3173312at2"/>
<dbReference type="GeneID" id="78359587"/>
<name>A0A369M0D6_9ACTN</name>
<proteinExistence type="predicted"/>
<reference evidence="2 3" key="1">
    <citation type="journal article" date="2018" name="Elife">
        <title>Discovery and characterization of a prevalent human gut bacterial enzyme sufficient for the inactivation of a family of plant toxins.</title>
        <authorList>
            <person name="Koppel N."/>
            <person name="Bisanz J.E."/>
            <person name="Pandelia M.E."/>
            <person name="Turnbaugh P.J."/>
            <person name="Balskus E.P."/>
        </authorList>
    </citation>
    <scope>NUCLEOTIDE SEQUENCE [LARGE SCALE GENOMIC DNA]</scope>
    <source>
        <strain evidence="2 3">3C</strain>
    </source>
</reference>
<evidence type="ECO:0000256" key="1">
    <source>
        <dbReference type="SAM" id="MobiDB-lite"/>
    </source>
</evidence>
<dbReference type="RefSeq" id="WP_114568877.1">
    <property type="nucleotide sequence ID" value="NZ_CABMMS010000004.1"/>
</dbReference>
<dbReference type="Proteomes" id="UP000254000">
    <property type="component" value="Unassembled WGS sequence"/>
</dbReference>
<dbReference type="EMBL" id="PPTS01000004">
    <property type="protein sequence ID" value="RDB65231.1"/>
    <property type="molecule type" value="Genomic_DNA"/>
</dbReference>